<name>A0A1M6N248_9FLAO</name>
<dbReference type="PRINTS" id="PR00344">
    <property type="entry name" value="BCTRLSENSOR"/>
</dbReference>
<dbReference type="GO" id="GO:0030295">
    <property type="term" value="F:protein kinase activator activity"/>
    <property type="evidence" value="ECO:0007669"/>
    <property type="project" value="TreeGrafter"/>
</dbReference>
<organism evidence="8 9">
    <name type="scientific">Arenibacter nanhaiticus</name>
    <dbReference type="NCBI Taxonomy" id="558155"/>
    <lineage>
        <taxon>Bacteria</taxon>
        <taxon>Pseudomonadati</taxon>
        <taxon>Bacteroidota</taxon>
        <taxon>Flavobacteriia</taxon>
        <taxon>Flavobacteriales</taxon>
        <taxon>Flavobacteriaceae</taxon>
        <taxon>Arenibacter</taxon>
    </lineage>
</organism>
<keyword evidence="3" id="KW-0597">Phosphoprotein</keyword>
<dbReference type="Gene3D" id="3.30.450.20">
    <property type="entry name" value="PAS domain"/>
    <property type="match status" value="1"/>
</dbReference>
<dbReference type="GO" id="GO:0000156">
    <property type="term" value="F:phosphorelay response regulator activity"/>
    <property type="evidence" value="ECO:0007669"/>
    <property type="project" value="TreeGrafter"/>
</dbReference>
<dbReference type="GO" id="GO:0000155">
    <property type="term" value="F:phosphorelay sensor kinase activity"/>
    <property type="evidence" value="ECO:0007669"/>
    <property type="project" value="InterPro"/>
</dbReference>
<evidence type="ECO:0000313" key="9">
    <source>
        <dbReference type="Proteomes" id="UP000184231"/>
    </source>
</evidence>
<dbReference type="GO" id="GO:0006355">
    <property type="term" value="P:regulation of DNA-templated transcription"/>
    <property type="evidence" value="ECO:0007669"/>
    <property type="project" value="InterPro"/>
</dbReference>
<keyword evidence="6" id="KW-0472">Membrane</keyword>
<dbReference type="Proteomes" id="UP000184231">
    <property type="component" value="Unassembled WGS sequence"/>
</dbReference>
<dbReference type="SUPFAM" id="SSF47384">
    <property type="entry name" value="Homodimeric domain of signal transducing histidine kinase"/>
    <property type="match status" value="1"/>
</dbReference>
<comment type="catalytic activity">
    <reaction evidence="1">
        <text>ATP + protein L-histidine = ADP + protein N-phospho-L-histidine.</text>
        <dbReference type="EC" id="2.7.13.3"/>
    </reaction>
</comment>
<dbReference type="OrthoDB" id="5522855at2"/>
<dbReference type="InterPro" id="IPR035965">
    <property type="entry name" value="PAS-like_dom_sf"/>
</dbReference>
<keyword evidence="9" id="KW-1185">Reference proteome</keyword>
<protein>
    <recommendedName>
        <fullName evidence="2">histidine kinase</fullName>
        <ecNumber evidence="2">2.7.13.3</ecNumber>
    </recommendedName>
</protein>
<dbReference type="GO" id="GO:0007234">
    <property type="term" value="P:osmosensory signaling via phosphorelay pathway"/>
    <property type="evidence" value="ECO:0007669"/>
    <property type="project" value="TreeGrafter"/>
</dbReference>
<keyword evidence="4" id="KW-0808">Transferase</keyword>
<dbReference type="STRING" id="558155.SAMN04487911_15311"/>
<dbReference type="InterPro" id="IPR036890">
    <property type="entry name" value="HATPase_C_sf"/>
</dbReference>
<evidence type="ECO:0000259" key="7">
    <source>
        <dbReference type="PROSITE" id="PS50109"/>
    </source>
</evidence>
<dbReference type="Pfam" id="PF00989">
    <property type="entry name" value="PAS"/>
    <property type="match status" value="1"/>
</dbReference>
<reference evidence="8 9" key="1">
    <citation type="submission" date="2016-11" db="EMBL/GenBank/DDBJ databases">
        <authorList>
            <person name="Jaros S."/>
            <person name="Januszkiewicz K."/>
            <person name="Wedrychowicz H."/>
        </authorList>
    </citation>
    <scope>NUCLEOTIDE SEQUENCE [LARGE SCALE GENOMIC DNA]</scope>
    <source>
        <strain evidence="8 9">CGMCC 1.8863</strain>
    </source>
</reference>
<dbReference type="CDD" id="cd00130">
    <property type="entry name" value="PAS"/>
    <property type="match status" value="1"/>
</dbReference>
<dbReference type="PROSITE" id="PS50109">
    <property type="entry name" value="HIS_KIN"/>
    <property type="match status" value="1"/>
</dbReference>
<evidence type="ECO:0000256" key="4">
    <source>
        <dbReference type="ARBA" id="ARBA00022679"/>
    </source>
</evidence>
<dbReference type="PANTHER" id="PTHR42878">
    <property type="entry name" value="TWO-COMPONENT HISTIDINE KINASE"/>
    <property type="match status" value="1"/>
</dbReference>
<gene>
    <name evidence="8" type="ORF">SAMN04487911_15311</name>
</gene>
<dbReference type="SMART" id="SM00091">
    <property type="entry name" value="PAS"/>
    <property type="match status" value="1"/>
</dbReference>
<evidence type="ECO:0000256" key="1">
    <source>
        <dbReference type="ARBA" id="ARBA00000085"/>
    </source>
</evidence>
<dbReference type="InterPro" id="IPR036097">
    <property type="entry name" value="HisK_dim/P_sf"/>
</dbReference>
<accession>A0A1M6N248</accession>
<evidence type="ECO:0000256" key="5">
    <source>
        <dbReference type="ARBA" id="ARBA00022777"/>
    </source>
</evidence>
<dbReference type="InterPro" id="IPR003594">
    <property type="entry name" value="HATPase_dom"/>
</dbReference>
<dbReference type="InterPro" id="IPR000014">
    <property type="entry name" value="PAS"/>
</dbReference>
<evidence type="ECO:0000256" key="3">
    <source>
        <dbReference type="ARBA" id="ARBA00022553"/>
    </source>
</evidence>
<evidence type="ECO:0000313" key="8">
    <source>
        <dbReference type="EMBL" id="SHJ89771.1"/>
    </source>
</evidence>
<dbReference type="EMBL" id="FQYX01000053">
    <property type="protein sequence ID" value="SHJ89771.1"/>
    <property type="molecule type" value="Genomic_DNA"/>
</dbReference>
<dbReference type="Gene3D" id="3.30.565.10">
    <property type="entry name" value="Histidine kinase-like ATPase, C-terminal domain"/>
    <property type="match status" value="1"/>
</dbReference>
<dbReference type="InterPro" id="IPR013767">
    <property type="entry name" value="PAS_fold"/>
</dbReference>
<dbReference type="RefSeq" id="WP_072766024.1">
    <property type="nucleotide sequence ID" value="NZ_FQYX01000053.1"/>
</dbReference>
<dbReference type="Pfam" id="PF02518">
    <property type="entry name" value="HATPase_c"/>
    <property type="match status" value="1"/>
</dbReference>
<dbReference type="AlphaFoldDB" id="A0A1M6N248"/>
<dbReference type="Gene3D" id="1.10.287.130">
    <property type="match status" value="1"/>
</dbReference>
<dbReference type="InterPro" id="IPR003661">
    <property type="entry name" value="HisK_dim/P_dom"/>
</dbReference>
<sequence length="360" mass="40716">MINEHNLDLRAAFFDMAHSPFAILDKDLRFLDINETSLIALGIKKQEVLGKKLVEILPGIETTERYRSYLNVLKTGIPINIDRVELKIKGKLFYFLIKAFKVGSGLGLAGLNTTNLMNTIDDLKFAQYEAEIANMNYKERNEELEEFSYVAAHDLKAPLINVKTLLEMLKEENMITTDGTPLFLKLQRAVGLMSSKLQVLNEVIALKSNIGDAKKIVDFKEMIDDISTEICEDINKTKTNIITDFTKCPKIYIDPIQLHSVLYNIINNAIKYRHPERAPIIEVVTFMRNNKTQIEISDNGLGFDKEHHGNKLFGLFKRMHTHIEGLGVGLYIVKSIVNSLGGVIDVSSEINKGTTFKLVI</sequence>
<keyword evidence="5" id="KW-0418">Kinase</keyword>
<dbReference type="PANTHER" id="PTHR42878:SF15">
    <property type="entry name" value="BACTERIOPHYTOCHROME"/>
    <property type="match status" value="1"/>
</dbReference>
<dbReference type="InterPro" id="IPR050351">
    <property type="entry name" value="BphY/WalK/GraS-like"/>
</dbReference>
<evidence type="ECO:0000256" key="2">
    <source>
        <dbReference type="ARBA" id="ARBA00012438"/>
    </source>
</evidence>
<proteinExistence type="predicted"/>
<dbReference type="InterPro" id="IPR004358">
    <property type="entry name" value="Sig_transdc_His_kin-like_C"/>
</dbReference>
<feature type="domain" description="Histidine kinase" evidence="7">
    <location>
        <begin position="150"/>
        <end position="360"/>
    </location>
</feature>
<dbReference type="EC" id="2.7.13.3" evidence="2"/>
<dbReference type="CDD" id="cd00082">
    <property type="entry name" value="HisKA"/>
    <property type="match status" value="1"/>
</dbReference>
<dbReference type="GO" id="GO:0016020">
    <property type="term" value="C:membrane"/>
    <property type="evidence" value="ECO:0007669"/>
    <property type="project" value="UniProtKB-SubCell"/>
</dbReference>
<dbReference type="SUPFAM" id="SSF55874">
    <property type="entry name" value="ATPase domain of HSP90 chaperone/DNA topoisomerase II/histidine kinase"/>
    <property type="match status" value="1"/>
</dbReference>
<dbReference type="InterPro" id="IPR005467">
    <property type="entry name" value="His_kinase_dom"/>
</dbReference>
<dbReference type="SUPFAM" id="SSF55785">
    <property type="entry name" value="PYP-like sensor domain (PAS domain)"/>
    <property type="match status" value="1"/>
</dbReference>
<evidence type="ECO:0000256" key="6">
    <source>
        <dbReference type="ARBA" id="ARBA00023136"/>
    </source>
</evidence>
<dbReference type="SMART" id="SM00387">
    <property type="entry name" value="HATPase_c"/>
    <property type="match status" value="1"/>
</dbReference>